<reference evidence="1" key="2">
    <citation type="submission" date="2025-08" db="UniProtKB">
        <authorList>
            <consortium name="Ensembl"/>
        </authorList>
    </citation>
    <scope>IDENTIFICATION</scope>
</reference>
<accession>A0AAQ4PBN5</accession>
<sequence length="174" mass="19147">MLFLVIQSKYVIHESEDFSSSLCTILCVLLDVSGLSVAVAARTYTACACVTVCAQIPPPPLPSSPLHDFLLEPREAISGHECQDTSSRQAPLPDLLPQNELPSGALLRRAAPRGEAAQESEVRRVADQLRSIGDEFNTTVLHRHAAPHWQDWRDACRGLLTFITQTLGTLYRLT</sequence>
<evidence type="ECO:0008006" key="3">
    <source>
        <dbReference type="Google" id="ProtNLM"/>
    </source>
</evidence>
<dbReference type="Proteomes" id="UP000007635">
    <property type="component" value="Chromosome I"/>
</dbReference>
<proteinExistence type="predicted"/>
<dbReference type="Ensembl" id="ENSGACT00000035674.1">
    <property type="protein sequence ID" value="ENSGACP00000036204.1"/>
    <property type="gene ID" value="ENSGACG00000025443.1"/>
</dbReference>
<organism evidence="1 2">
    <name type="scientific">Gasterosteus aculeatus aculeatus</name>
    <name type="common">three-spined stickleback</name>
    <dbReference type="NCBI Taxonomy" id="481459"/>
    <lineage>
        <taxon>Eukaryota</taxon>
        <taxon>Metazoa</taxon>
        <taxon>Chordata</taxon>
        <taxon>Craniata</taxon>
        <taxon>Vertebrata</taxon>
        <taxon>Euteleostomi</taxon>
        <taxon>Actinopterygii</taxon>
        <taxon>Neopterygii</taxon>
        <taxon>Teleostei</taxon>
        <taxon>Neoteleostei</taxon>
        <taxon>Acanthomorphata</taxon>
        <taxon>Eupercaria</taxon>
        <taxon>Perciformes</taxon>
        <taxon>Cottioidei</taxon>
        <taxon>Gasterosteales</taxon>
        <taxon>Gasterosteidae</taxon>
        <taxon>Gasterosteus</taxon>
    </lineage>
</organism>
<name>A0AAQ4PBN5_GASAC</name>
<reference evidence="1" key="3">
    <citation type="submission" date="2025-09" db="UniProtKB">
        <authorList>
            <consortium name="Ensembl"/>
        </authorList>
    </citation>
    <scope>IDENTIFICATION</scope>
</reference>
<keyword evidence="2" id="KW-1185">Reference proteome</keyword>
<protein>
    <recommendedName>
        <fullName evidence="3">BCL2 binding component 3</fullName>
    </recommendedName>
</protein>
<dbReference type="AlphaFoldDB" id="A0AAQ4PBN5"/>
<dbReference type="GeneTree" id="ENSGT00990000203908"/>
<evidence type="ECO:0000313" key="2">
    <source>
        <dbReference type="Proteomes" id="UP000007635"/>
    </source>
</evidence>
<reference evidence="1 2" key="1">
    <citation type="journal article" date="2021" name="G3 (Bethesda)">
        <title>Improved contiguity of the threespine stickleback genome using long-read sequencing.</title>
        <authorList>
            <person name="Nath S."/>
            <person name="Shaw D.E."/>
            <person name="White M.A."/>
        </authorList>
    </citation>
    <scope>NUCLEOTIDE SEQUENCE [LARGE SCALE GENOMIC DNA]</scope>
    <source>
        <strain evidence="1 2">Lake Benthic</strain>
    </source>
</reference>
<evidence type="ECO:0000313" key="1">
    <source>
        <dbReference type="Ensembl" id="ENSGACP00000036204.1"/>
    </source>
</evidence>